<evidence type="ECO:0000313" key="2">
    <source>
        <dbReference type="Proteomes" id="UP001519332"/>
    </source>
</evidence>
<dbReference type="RefSeq" id="WP_209641185.1">
    <property type="nucleotide sequence ID" value="NZ_JAGINW010000001.1"/>
</dbReference>
<dbReference type="Gene3D" id="3.40.1580.10">
    <property type="entry name" value="SMI1/KNR4-like"/>
    <property type="match status" value="1"/>
</dbReference>
<dbReference type="SUPFAM" id="SSF160631">
    <property type="entry name" value="SMI1/KNR4-like"/>
    <property type="match status" value="1"/>
</dbReference>
<dbReference type="EMBL" id="JAGINW010000001">
    <property type="protein sequence ID" value="MBP2324098.1"/>
    <property type="molecule type" value="Genomic_DNA"/>
</dbReference>
<dbReference type="Proteomes" id="UP001519332">
    <property type="component" value="Unassembled WGS sequence"/>
</dbReference>
<sequence>MSALEELVARVPPPLEPVDATGDWAGLGLVLPADYRGLVERYGSGTFCDLVTLLPPFGPCTLLGYGVDLLDGDREFRDEGGDIDPEDYPYPLYPEPGGLLIWATSSNGPRLCWLTKGEPDEWPVVAWDPKTFDYERHDLGAVEFLESWLSGGLESDILPAPQAQWFESPRELEHAYVRLTEGSLPYVERLRILCEALAPTQDRGGVRLDDGTRQDHFATATWQLTYETAYGHQIRVAYPPEEEQQARETLLQAVELMGCAVKSVTDGNGAKMWGR</sequence>
<accession>A0ABS4TJK9</accession>
<evidence type="ECO:0000313" key="1">
    <source>
        <dbReference type="EMBL" id="MBP2324098.1"/>
    </source>
</evidence>
<comment type="caution">
    <text evidence="1">The sequence shown here is derived from an EMBL/GenBank/DDBJ whole genome shotgun (WGS) entry which is preliminary data.</text>
</comment>
<organism evidence="1 2">
    <name type="scientific">Kibdelosporangium banguiense</name>
    <dbReference type="NCBI Taxonomy" id="1365924"/>
    <lineage>
        <taxon>Bacteria</taxon>
        <taxon>Bacillati</taxon>
        <taxon>Actinomycetota</taxon>
        <taxon>Actinomycetes</taxon>
        <taxon>Pseudonocardiales</taxon>
        <taxon>Pseudonocardiaceae</taxon>
        <taxon>Kibdelosporangium</taxon>
    </lineage>
</organism>
<evidence type="ECO:0008006" key="3">
    <source>
        <dbReference type="Google" id="ProtNLM"/>
    </source>
</evidence>
<keyword evidence="2" id="KW-1185">Reference proteome</keyword>
<name>A0ABS4TJK9_9PSEU</name>
<dbReference type="Pfam" id="PF14568">
    <property type="entry name" value="SUKH_6"/>
    <property type="match status" value="1"/>
</dbReference>
<reference evidence="1 2" key="1">
    <citation type="submission" date="2021-03" db="EMBL/GenBank/DDBJ databases">
        <title>Sequencing the genomes of 1000 actinobacteria strains.</title>
        <authorList>
            <person name="Klenk H.-P."/>
        </authorList>
    </citation>
    <scope>NUCLEOTIDE SEQUENCE [LARGE SCALE GENOMIC DNA]</scope>
    <source>
        <strain evidence="1 2">DSM 46670</strain>
    </source>
</reference>
<dbReference type="InterPro" id="IPR037883">
    <property type="entry name" value="Knr4/Smi1-like_sf"/>
</dbReference>
<proteinExistence type="predicted"/>
<protein>
    <recommendedName>
        <fullName evidence="3">SMI1/KNR4 family protein</fullName>
    </recommendedName>
</protein>
<gene>
    <name evidence="1" type="ORF">JOF56_004483</name>
</gene>